<dbReference type="GO" id="GO:0019369">
    <property type="term" value="P:arachidonate metabolic process"/>
    <property type="evidence" value="ECO:0007669"/>
    <property type="project" value="TreeGrafter"/>
</dbReference>
<evidence type="ECO:0000259" key="5">
    <source>
        <dbReference type="PROSITE" id="PS51635"/>
    </source>
</evidence>
<dbReference type="InterPro" id="IPR002641">
    <property type="entry name" value="PNPLA_dom"/>
</dbReference>
<keyword evidence="3 4" id="KW-0443">Lipid metabolism</keyword>
<evidence type="ECO:0000256" key="3">
    <source>
        <dbReference type="ARBA" id="ARBA00023098"/>
    </source>
</evidence>
<dbReference type="PROSITE" id="PS51635">
    <property type="entry name" value="PNPLA"/>
    <property type="match status" value="1"/>
</dbReference>
<dbReference type="AlphaFoldDB" id="A0AAN5KSF6"/>
<dbReference type="CDD" id="cd07199">
    <property type="entry name" value="Pat17_PNPLA8_PNPLA9_like"/>
    <property type="match status" value="1"/>
</dbReference>
<feature type="short sequence motif" description="GXSXG" evidence="4">
    <location>
        <begin position="50"/>
        <end position="54"/>
    </location>
</feature>
<organism evidence="6 7">
    <name type="scientific">Legionella pneumophila</name>
    <dbReference type="NCBI Taxonomy" id="446"/>
    <lineage>
        <taxon>Bacteria</taxon>
        <taxon>Pseudomonadati</taxon>
        <taxon>Pseudomonadota</taxon>
        <taxon>Gammaproteobacteria</taxon>
        <taxon>Legionellales</taxon>
        <taxon>Legionellaceae</taxon>
        <taxon>Legionella</taxon>
    </lineage>
</organism>
<dbReference type="SUPFAM" id="SSF52151">
    <property type="entry name" value="FabD/lysophospholipase-like"/>
    <property type="match status" value="1"/>
</dbReference>
<proteinExistence type="predicted"/>
<comment type="caution">
    <text evidence="6">The sequence shown here is derived from an EMBL/GenBank/DDBJ whole genome shotgun (WGS) entry which is preliminary data.</text>
</comment>
<dbReference type="EMBL" id="DACSEI010000026">
    <property type="protein sequence ID" value="HAT1597052.1"/>
    <property type="molecule type" value="Genomic_DNA"/>
</dbReference>
<feature type="active site" description="Proton acceptor" evidence="4">
    <location>
        <position position="200"/>
    </location>
</feature>
<dbReference type="GO" id="GO:0016042">
    <property type="term" value="P:lipid catabolic process"/>
    <property type="evidence" value="ECO:0007669"/>
    <property type="project" value="UniProtKB-UniRule"/>
</dbReference>
<evidence type="ECO:0000256" key="4">
    <source>
        <dbReference type="PROSITE-ProRule" id="PRU01161"/>
    </source>
</evidence>
<dbReference type="Pfam" id="PF01734">
    <property type="entry name" value="Patatin"/>
    <property type="match status" value="1"/>
</dbReference>
<dbReference type="InterPro" id="IPR016035">
    <property type="entry name" value="Acyl_Trfase/lysoPLipase"/>
</dbReference>
<protein>
    <submittedName>
        <fullName evidence="6">Patatin-like phospholipase family protein</fullName>
    </submittedName>
</protein>
<dbReference type="GO" id="GO:0047499">
    <property type="term" value="F:calcium-independent phospholipase A2 activity"/>
    <property type="evidence" value="ECO:0007669"/>
    <property type="project" value="TreeGrafter"/>
</dbReference>
<name>A0AAN5KSF6_LEGPN</name>
<dbReference type="Gene3D" id="3.40.1090.10">
    <property type="entry name" value="Cytosolic phospholipase A2 catalytic domain"/>
    <property type="match status" value="1"/>
</dbReference>
<evidence type="ECO:0000256" key="1">
    <source>
        <dbReference type="ARBA" id="ARBA00022801"/>
    </source>
</evidence>
<evidence type="ECO:0000313" key="6">
    <source>
        <dbReference type="EMBL" id="HAT1597052.1"/>
    </source>
</evidence>
<evidence type="ECO:0000313" key="7">
    <source>
        <dbReference type="Proteomes" id="UP000861567"/>
    </source>
</evidence>
<dbReference type="RefSeq" id="WP_052585476.1">
    <property type="nucleotide sequence ID" value="NZ_CDDZ01000067.1"/>
</dbReference>
<feature type="domain" description="PNPLA" evidence="5">
    <location>
        <begin position="11"/>
        <end position="213"/>
    </location>
</feature>
<accession>A0AAN5KSF6</accession>
<dbReference type="NCBIfam" id="NF041079">
    <property type="entry name" value="CBASS_lipase"/>
    <property type="match status" value="1"/>
</dbReference>
<keyword evidence="2 4" id="KW-0442">Lipid degradation</keyword>
<dbReference type="Proteomes" id="UP000861567">
    <property type="component" value="Unassembled WGS sequence"/>
</dbReference>
<feature type="short sequence motif" description="GXGXXG" evidence="4">
    <location>
        <begin position="15"/>
        <end position="20"/>
    </location>
</feature>
<dbReference type="GO" id="GO:0016020">
    <property type="term" value="C:membrane"/>
    <property type="evidence" value="ECO:0007669"/>
    <property type="project" value="TreeGrafter"/>
</dbReference>
<gene>
    <name evidence="6" type="ORF">I8Y58_002289</name>
</gene>
<dbReference type="PANTHER" id="PTHR24185:SF1">
    <property type="entry name" value="CALCIUM-INDEPENDENT PHOSPHOLIPASE A2-GAMMA"/>
    <property type="match status" value="1"/>
</dbReference>
<keyword evidence="1 4" id="KW-0378">Hydrolase</keyword>
<reference evidence="6" key="2">
    <citation type="submission" date="2020-11" db="EMBL/GenBank/DDBJ databases">
        <authorList>
            <consortium name="NCBI Pathogen Detection Project"/>
        </authorList>
    </citation>
    <scope>NUCLEOTIDE SEQUENCE</scope>
    <source>
        <strain evidence="6">D3612</strain>
    </source>
</reference>
<dbReference type="PANTHER" id="PTHR24185">
    <property type="entry name" value="CALCIUM-INDEPENDENT PHOSPHOLIPASE A2-GAMMA"/>
    <property type="match status" value="1"/>
</dbReference>
<feature type="active site" description="Nucleophile" evidence="4">
    <location>
        <position position="52"/>
    </location>
</feature>
<sequence length="360" mass="39292">MVQNEKPFRVLSIDGGGMRGLYTASLLATLANQFNKRECDIGMGFDLIVGTSTGSILAGGLIAGIPISTIIDLYYKIGPEIFTDPAPRQSNFKLISWIWRNRNKSANSNQRLREALNDIFRDETLADVYTRRSIGLCVPTVDMTTHNAQIFKTPHRADRTADDKRKLSEIILASSAAPIVLPLAKISNPHIKASQSYFADGGLWANNPVLVAMIEALDISKNNQSIEIISIGSCSPPSGSVIETAEKMGIIAWKAGINILDLSMEAQASGNQFIAKHLARLISKLGKKIDVVRLDHSLPSAKQVDFLALDCASENARQILMERGSKDALHIYGKATSSDGEYTKLSPLFHSMPAINEVKK</sequence>
<reference evidence="6" key="1">
    <citation type="journal article" date="2018" name="Genome Biol.">
        <title>SKESA: strategic k-mer extension for scrupulous assemblies.</title>
        <authorList>
            <person name="Souvorov A."/>
            <person name="Agarwala R."/>
            <person name="Lipman D.J."/>
        </authorList>
    </citation>
    <scope>NUCLEOTIDE SEQUENCE</scope>
    <source>
        <strain evidence="6">D3612</strain>
    </source>
</reference>
<feature type="short sequence motif" description="DGA/G" evidence="4">
    <location>
        <begin position="200"/>
        <end position="202"/>
    </location>
</feature>
<evidence type="ECO:0000256" key="2">
    <source>
        <dbReference type="ARBA" id="ARBA00022963"/>
    </source>
</evidence>